<dbReference type="Gene3D" id="2.30.110.20">
    <property type="entry name" value="Hcp1-like"/>
    <property type="match status" value="1"/>
</dbReference>
<proteinExistence type="predicted"/>
<dbReference type="InterPro" id="IPR036624">
    <property type="entry name" value="Hcp1-lik_sf"/>
</dbReference>
<name>A0A0D0L4U2_VARPD</name>
<dbReference type="OrthoDB" id="5066999at2"/>
<protein>
    <recommendedName>
        <fullName evidence="3">Type VI secretion system tube protein Hcp</fullName>
    </recommendedName>
</protein>
<dbReference type="InterPro" id="IPR053165">
    <property type="entry name" value="HSI-I_assembly_Hcp1"/>
</dbReference>
<reference evidence="1 2" key="1">
    <citation type="submission" date="2014-12" db="EMBL/GenBank/DDBJ databases">
        <title>16Stimator: statistical estimation of ribosomal gene copy numbers from draft genome assemblies.</title>
        <authorList>
            <person name="Perisin M.A."/>
            <person name="Vetter M."/>
            <person name="Gilbert J.A."/>
            <person name="Bergelson J."/>
        </authorList>
    </citation>
    <scope>NUCLEOTIDE SEQUENCE [LARGE SCALE GENOMIC DNA]</scope>
    <source>
        <strain evidence="1 2">MEDvA23</strain>
    </source>
</reference>
<accession>A0A0D0L4U2</accession>
<organism evidence="1 2">
    <name type="scientific">Variovorax paradoxus</name>
    <dbReference type="NCBI Taxonomy" id="34073"/>
    <lineage>
        <taxon>Bacteria</taxon>
        <taxon>Pseudomonadati</taxon>
        <taxon>Pseudomonadota</taxon>
        <taxon>Betaproteobacteria</taxon>
        <taxon>Burkholderiales</taxon>
        <taxon>Comamonadaceae</taxon>
        <taxon>Variovorax</taxon>
    </lineage>
</organism>
<gene>
    <name evidence="1" type="ORF">RT97_10650</name>
</gene>
<dbReference type="Proteomes" id="UP000032067">
    <property type="component" value="Unassembled WGS sequence"/>
</dbReference>
<dbReference type="EMBL" id="JXQQ01000022">
    <property type="protein sequence ID" value="KIQ33427.1"/>
    <property type="molecule type" value="Genomic_DNA"/>
</dbReference>
<dbReference type="AlphaFoldDB" id="A0A0D0L4U2"/>
<dbReference type="PANTHER" id="PTHR36152">
    <property type="entry name" value="CYTOPLASMIC PROTEIN-RELATED"/>
    <property type="match status" value="1"/>
</dbReference>
<dbReference type="NCBIfam" id="TIGR03344">
    <property type="entry name" value="VI_effect_Hcp1"/>
    <property type="match status" value="1"/>
</dbReference>
<evidence type="ECO:0008006" key="3">
    <source>
        <dbReference type="Google" id="ProtNLM"/>
    </source>
</evidence>
<dbReference type="Pfam" id="PF05638">
    <property type="entry name" value="T6SS_HCP"/>
    <property type="match status" value="1"/>
</dbReference>
<dbReference type="PANTHER" id="PTHR36152:SF5">
    <property type="entry name" value="PROTEIN HCP1"/>
    <property type="match status" value="1"/>
</dbReference>
<comment type="caution">
    <text evidence="1">The sequence shown here is derived from an EMBL/GenBank/DDBJ whole genome shotgun (WGS) entry which is preliminary data.</text>
</comment>
<dbReference type="InterPro" id="IPR008514">
    <property type="entry name" value="T6SS_Hcp"/>
</dbReference>
<dbReference type="SUPFAM" id="SSF141452">
    <property type="entry name" value="Hcp1-like"/>
    <property type="match status" value="1"/>
</dbReference>
<sequence>MKDIYVKFGSPAINGESQDKDHKDWVEVSSWQHSIVQPRSATASTAGGHTAERCEHGEMIFTKDMDVVSPLLYQHASGGTTFDEVTVQFYRADGEGKRVQYMEIKLKYVLIASVNPKVMSTDVASVPSETFSLKYAAVQWKYTQQKIGGNQGGNSQGAWSLTKNDKTYSV</sequence>
<dbReference type="RefSeq" id="WP_042578745.1">
    <property type="nucleotide sequence ID" value="NZ_JXQQ01000022.1"/>
</dbReference>
<evidence type="ECO:0000313" key="1">
    <source>
        <dbReference type="EMBL" id="KIQ33427.1"/>
    </source>
</evidence>
<evidence type="ECO:0000313" key="2">
    <source>
        <dbReference type="Proteomes" id="UP000032067"/>
    </source>
</evidence>